<dbReference type="Gene3D" id="3.10.20.90">
    <property type="entry name" value="Phosphatidylinositol 3-kinase Catalytic Subunit, Chain A, domain 1"/>
    <property type="match status" value="1"/>
</dbReference>
<protein>
    <recommendedName>
        <fullName evidence="1">PB1 domain-containing protein</fullName>
    </recommendedName>
</protein>
<dbReference type="AlphaFoldDB" id="A0AAV2D3N3"/>
<gene>
    <name evidence="2" type="ORF">LTRI10_LOCUS10157</name>
</gene>
<dbReference type="SMART" id="SM00666">
    <property type="entry name" value="PB1"/>
    <property type="match status" value="1"/>
</dbReference>
<sequence length="186" mass="20294">MAPVKFLCSYGGRIVPPRHGETKLRYAGGTTRVLSVNDLDSFPDLMSKLAELCGEAAVEIRCPLPNGDLETLVSIKSGEELAAVVEEYDRFSPGSKIRAILTTSKKQDTLVSPPPSVISAGDYSPVKKPAPSPSFLPPSLAVGHPVVYLHNRDSCGFGYRNYYPNYANAQVVSYWNPVCDCLSWRN</sequence>
<evidence type="ECO:0000313" key="2">
    <source>
        <dbReference type="EMBL" id="CAL1363956.1"/>
    </source>
</evidence>
<evidence type="ECO:0000313" key="3">
    <source>
        <dbReference type="Proteomes" id="UP001497516"/>
    </source>
</evidence>
<organism evidence="2 3">
    <name type="scientific">Linum trigynum</name>
    <dbReference type="NCBI Taxonomy" id="586398"/>
    <lineage>
        <taxon>Eukaryota</taxon>
        <taxon>Viridiplantae</taxon>
        <taxon>Streptophyta</taxon>
        <taxon>Embryophyta</taxon>
        <taxon>Tracheophyta</taxon>
        <taxon>Spermatophyta</taxon>
        <taxon>Magnoliopsida</taxon>
        <taxon>eudicotyledons</taxon>
        <taxon>Gunneridae</taxon>
        <taxon>Pentapetalae</taxon>
        <taxon>rosids</taxon>
        <taxon>fabids</taxon>
        <taxon>Malpighiales</taxon>
        <taxon>Linaceae</taxon>
        <taxon>Linum</taxon>
    </lineage>
</organism>
<dbReference type="EMBL" id="OZ034814">
    <property type="protein sequence ID" value="CAL1363956.1"/>
    <property type="molecule type" value="Genomic_DNA"/>
</dbReference>
<dbReference type="PANTHER" id="PTHR31066:SF66">
    <property type="entry name" value="PB1 DOMAIN-CONTAINING PROTEIN"/>
    <property type="match status" value="1"/>
</dbReference>
<dbReference type="Pfam" id="PF00564">
    <property type="entry name" value="PB1"/>
    <property type="match status" value="1"/>
</dbReference>
<dbReference type="Proteomes" id="UP001497516">
    <property type="component" value="Chromosome 10"/>
</dbReference>
<dbReference type="PANTHER" id="PTHR31066">
    <property type="entry name" value="OS05G0427100 PROTEIN-RELATED"/>
    <property type="match status" value="1"/>
</dbReference>
<dbReference type="InterPro" id="IPR053198">
    <property type="entry name" value="Gynoecium_Dev_Regulator"/>
</dbReference>
<accession>A0AAV2D3N3</accession>
<dbReference type="CDD" id="cd06410">
    <property type="entry name" value="PB1_UP2"/>
    <property type="match status" value="1"/>
</dbReference>
<proteinExistence type="predicted"/>
<dbReference type="SUPFAM" id="SSF54277">
    <property type="entry name" value="CAD &amp; PB1 domains"/>
    <property type="match status" value="1"/>
</dbReference>
<name>A0AAV2D3N3_9ROSI</name>
<evidence type="ECO:0000259" key="1">
    <source>
        <dbReference type="SMART" id="SM00666"/>
    </source>
</evidence>
<reference evidence="2 3" key="1">
    <citation type="submission" date="2024-04" db="EMBL/GenBank/DDBJ databases">
        <authorList>
            <person name="Fracassetti M."/>
        </authorList>
    </citation>
    <scope>NUCLEOTIDE SEQUENCE [LARGE SCALE GENOMIC DNA]</scope>
</reference>
<keyword evidence="3" id="KW-1185">Reference proteome</keyword>
<dbReference type="InterPro" id="IPR000270">
    <property type="entry name" value="PB1_dom"/>
</dbReference>
<feature type="domain" description="PB1" evidence="1">
    <location>
        <begin position="19"/>
        <end position="104"/>
    </location>
</feature>